<proteinExistence type="predicted"/>
<keyword evidence="5 6" id="KW-0472">Membrane</keyword>
<feature type="transmembrane region" description="Helical" evidence="6">
    <location>
        <begin position="37"/>
        <end position="57"/>
    </location>
</feature>
<evidence type="ECO:0000256" key="5">
    <source>
        <dbReference type="ARBA" id="ARBA00023136"/>
    </source>
</evidence>
<dbReference type="PANTHER" id="PTHR12677:SF59">
    <property type="entry name" value="GOLGI APPARATUS MEMBRANE PROTEIN TVP38-RELATED"/>
    <property type="match status" value="1"/>
</dbReference>
<dbReference type="OrthoDB" id="293407at2157"/>
<dbReference type="AlphaFoldDB" id="A0A1G9TM35"/>
<feature type="transmembrane region" description="Helical" evidence="6">
    <location>
        <begin position="189"/>
        <end position="206"/>
    </location>
</feature>
<dbReference type="RefSeq" id="WP_089696841.1">
    <property type="nucleotide sequence ID" value="NZ_FNHL01000002.1"/>
</dbReference>
<evidence type="ECO:0000256" key="1">
    <source>
        <dbReference type="ARBA" id="ARBA00004651"/>
    </source>
</evidence>
<dbReference type="Pfam" id="PF09335">
    <property type="entry name" value="VTT_dom"/>
    <property type="match status" value="1"/>
</dbReference>
<evidence type="ECO:0000259" key="7">
    <source>
        <dbReference type="Pfam" id="PF09335"/>
    </source>
</evidence>
<evidence type="ECO:0000256" key="3">
    <source>
        <dbReference type="ARBA" id="ARBA00022692"/>
    </source>
</evidence>
<gene>
    <name evidence="8" type="ORF">SAMN04487949_1827</name>
</gene>
<keyword evidence="2" id="KW-1003">Cell membrane</keyword>
<keyword evidence="4 6" id="KW-1133">Transmembrane helix</keyword>
<evidence type="ECO:0000313" key="8">
    <source>
        <dbReference type="EMBL" id="SDM48740.1"/>
    </source>
</evidence>
<dbReference type="Proteomes" id="UP000199451">
    <property type="component" value="Unassembled WGS sequence"/>
</dbReference>
<feature type="transmembrane region" description="Helical" evidence="6">
    <location>
        <begin position="64"/>
        <end position="90"/>
    </location>
</feature>
<evidence type="ECO:0000256" key="6">
    <source>
        <dbReference type="SAM" id="Phobius"/>
    </source>
</evidence>
<comment type="subcellular location">
    <subcellularLocation>
        <location evidence="1">Cell membrane</location>
        <topology evidence="1">Multi-pass membrane protein</topology>
    </subcellularLocation>
</comment>
<protein>
    <submittedName>
        <fullName evidence="8">Uncharacterized membrane protein YdjX, TVP38/TMEM64 family, SNARE-associated domain</fullName>
    </submittedName>
</protein>
<reference evidence="9" key="1">
    <citation type="submission" date="2016-10" db="EMBL/GenBank/DDBJ databases">
        <authorList>
            <person name="Varghese N."/>
            <person name="Submissions S."/>
        </authorList>
    </citation>
    <scope>NUCLEOTIDE SEQUENCE [LARGE SCALE GENOMIC DNA]</scope>
    <source>
        <strain evidence="9">CGMCC 1.10119</strain>
    </source>
</reference>
<feature type="domain" description="VTT" evidence="7">
    <location>
        <begin position="59"/>
        <end position="171"/>
    </location>
</feature>
<accession>A0A1G9TM35</accession>
<feature type="transmembrane region" description="Helical" evidence="6">
    <location>
        <begin position="160"/>
        <end position="182"/>
    </location>
</feature>
<evidence type="ECO:0000256" key="4">
    <source>
        <dbReference type="ARBA" id="ARBA00022989"/>
    </source>
</evidence>
<organism evidence="8 9">
    <name type="scientific">Halogranum gelatinilyticum</name>
    <dbReference type="NCBI Taxonomy" id="660521"/>
    <lineage>
        <taxon>Archaea</taxon>
        <taxon>Methanobacteriati</taxon>
        <taxon>Methanobacteriota</taxon>
        <taxon>Stenosarchaea group</taxon>
        <taxon>Halobacteria</taxon>
        <taxon>Halobacteriales</taxon>
        <taxon>Haloferacaceae</taxon>
    </lineage>
</organism>
<evidence type="ECO:0000313" key="9">
    <source>
        <dbReference type="Proteomes" id="UP000199451"/>
    </source>
</evidence>
<dbReference type="STRING" id="660521.SAMN04487949_1827"/>
<dbReference type="InterPro" id="IPR032816">
    <property type="entry name" value="VTT_dom"/>
</dbReference>
<name>A0A1G9TM35_9EURY</name>
<evidence type="ECO:0000256" key="2">
    <source>
        <dbReference type="ARBA" id="ARBA00022475"/>
    </source>
</evidence>
<dbReference type="GO" id="GO:0005886">
    <property type="term" value="C:plasma membrane"/>
    <property type="evidence" value="ECO:0007669"/>
    <property type="project" value="UniProtKB-SubCell"/>
</dbReference>
<keyword evidence="9" id="KW-1185">Reference proteome</keyword>
<keyword evidence="3 6" id="KW-0812">Transmembrane</keyword>
<sequence>MNRRTRLALGVGTLLVVAVAALLTSPAAVLERLSWLAANPLLFAAVLLGVSVVRPFLAWPTTLLAVAAGYGFGLVGGTAFALLLMTVTALPPFLLARRARGSGAGRLTAASEGFVRRTGDFRSVAASRFLPAPSDVVSVAAGVANVAVGPFLLGTAVGELPWAVAGVLVGSSLDGLSAGSLAAVVDTRLVLAIAVLGVLGLAGPVYRHVVADGAGDGDSASQRL</sequence>
<dbReference type="EMBL" id="FNHL01000002">
    <property type="protein sequence ID" value="SDM48740.1"/>
    <property type="molecule type" value="Genomic_DNA"/>
</dbReference>
<dbReference type="PANTHER" id="PTHR12677">
    <property type="entry name" value="GOLGI APPARATUS MEMBRANE PROTEIN TVP38-RELATED"/>
    <property type="match status" value="1"/>
</dbReference>
<dbReference type="InterPro" id="IPR015414">
    <property type="entry name" value="TMEM64"/>
</dbReference>